<dbReference type="Pfam" id="PF05050">
    <property type="entry name" value="Methyltransf_21"/>
    <property type="match status" value="1"/>
</dbReference>
<reference evidence="2 3" key="1">
    <citation type="journal article" date="2014" name="Genome Biol. Evol.">
        <title>Acetic acid bacteria genomes reveal functional traits for adaptation to life in insect guts.</title>
        <authorList>
            <person name="Chouaia B."/>
            <person name="Gaiarsa S."/>
            <person name="Crotti E."/>
            <person name="Comandatore F."/>
            <person name="Degli Esposti M."/>
            <person name="Ricci I."/>
            <person name="Alma A."/>
            <person name="Favia G."/>
            <person name="Bandi C."/>
            <person name="Daffonchio D."/>
        </authorList>
    </citation>
    <scope>NUCLEOTIDE SEQUENCE [LARGE SCALE GENOMIC DNA]</scope>
    <source>
        <strain evidence="2 3">SF2.1</strain>
    </source>
</reference>
<dbReference type="PANTHER" id="PTHR34009">
    <property type="entry name" value="PROTEIN STAR"/>
    <property type="match status" value="1"/>
</dbReference>
<dbReference type="InterPro" id="IPR029063">
    <property type="entry name" value="SAM-dependent_MTases_sf"/>
</dbReference>
<dbReference type="InterPro" id="IPR006342">
    <property type="entry name" value="FkbM_mtfrase"/>
</dbReference>
<name>A0A060QLC9_9PROT</name>
<dbReference type="SUPFAM" id="SSF53335">
    <property type="entry name" value="S-adenosyl-L-methionine-dependent methyltransferases"/>
    <property type="match status" value="1"/>
</dbReference>
<sequence>MRCVTQAPELSHVADIVPSDIHQREGNRENITVEQVNTISLEDLLRKYNAPHIIDYLSIDTEGSELEILQSFRFDRYDVRLISVEHAGDESKREAIRETLESRGFQRWYPELTRWDDWYINMQ</sequence>
<reference evidence="2 3" key="2">
    <citation type="journal article" date="2014" name="PLoS ONE">
        <title>Evolution of mitochondria reconstructed from the energy metabolism of living bacteria.</title>
        <authorList>
            <person name="Degli Esposti M."/>
            <person name="Chouaia B."/>
            <person name="Comandatore F."/>
            <person name="Crotti E."/>
            <person name="Sassera D."/>
            <person name="Lievens P.M."/>
            <person name="Daffonchio D."/>
            <person name="Bandi C."/>
        </authorList>
    </citation>
    <scope>NUCLEOTIDE SEQUENCE [LARGE SCALE GENOMIC DNA]</scope>
    <source>
        <strain evidence="2 3">SF2.1</strain>
    </source>
</reference>
<dbReference type="GO" id="GO:0005886">
    <property type="term" value="C:plasma membrane"/>
    <property type="evidence" value="ECO:0007669"/>
    <property type="project" value="TreeGrafter"/>
</dbReference>
<dbReference type="Gene3D" id="3.40.50.150">
    <property type="entry name" value="Vaccinia Virus protein VP39"/>
    <property type="match status" value="1"/>
</dbReference>
<dbReference type="GO" id="GO:0005737">
    <property type="term" value="C:cytoplasm"/>
    <property type="evidence" value="ECO:0007669"/>
    <property type="project" value="GOC"/>
</dbReference>
<organism evidence="2 3">
    <name type="scientific">Asaia bogorensis</name>
    <dbReference type="NCBI Taxonomy" id="91915"/>
    <lineage>
        <taxon>Bacteria</taxon>
        <taxon>Pseudomonadati</taxon>
        <taxon>Pseudomonadota</taxon>
        <taxon>Alphaproteobacteria</taxon>
        <taxon>Acetobacterales</taxon>
        <taxon>Acetobacteraceae</taxon>
        <taxon>Asaia</taxon>
    </lineage>
</organism>
<dbReference type="EMBL" id="CBLX010000013">
    <property type="protein sequence ID" value="CDG40217.1"/>
    <property type="molecule type" value="Genomic_DNA"/>
</dbReference>
<evidence type="ECO:0000313" key="2">
    <source>
        <dbReference type="EMBL" id="CDG40217.1"/>
    </source>
</evidence>
<gene>
    <name evidence="2" type="ORF">ASAP_2172</name>
</gene>
<dbReference type="Proteomes" id="UP000027583">
    <property type="component" value="Unassembled WGS sequence"/>
</dbReference>
<accession>A0A060QLC9</accession>
<feature type="domain" description="Methyltransferase FkbM" evidence="1">
    <location>
        <begin position="26"/>
        <end position="106"/>
    </location>
</feature>
<dbReference type="AlphaFoldDB" id="A0A060QLC9"/>
<dbReference type="eggNOG" id="ENOG5032YT4">
    <property type="taxonomic scope" value="Bacteria"/>
</dbReference>
<evidence type="ECO:0000313" key="3">
    <source>
        <dbReference type="Proteomes" id="UP000027583"/>
    </source>
</evidence>
<comment type="caution">
    <text evidence="2">The sequence shown here is derived from an EMBL/GenBank/DDBJ whole genome shotgun (WGS) entry which is preliminary data.</text>
</comment>
<proteinExistence type="predicted"/>
<dbReference type="PANTHER" id="PTHR34009:SF2">
    <property type="entry name" value="PROTEIN STAR"/>
    <property type="match status" value="1"/>
</dbReference>
<evidence type="ECO:0000259" key="1">
    <source>
        <dbReference type="Pfam" id="PF05050"/>
    </source>
</evidence>
<dbReference type="GO" id="GO:0016197">
    <property type="term" value="P:endosomal transport"/>
    <property type="evidence" value="ECO:0007669"/>
    <property type="project" value="TreeGrafter"/>
</dbReference>
<protein>
    <recommendedName>
        <fullName evidence="1">Methyltransferase FkbM domain-containing protein</fullName>
    </recommendedName>
</protein>
<dbReference type="InterPro" id="IPR053202">
    <property type="entry name" value="EGF_Rcpt_Signaling_Reg"/>
</dbReference>
<dbReference type="GO" id="GO:0006888">
    <property type="term" value="P:endoplasmic reticulum to Golgi vesicle-mediated transport"/>
    <property type="evidence" value="ECO:0007669"/>
    <property type="project" value="TreeGrafter"/>
</dbReference>